<evidence type="ECO:0000313" key="2">
    <source>
        <dbReference type="Proteomes" id="UP000294847"/>
    </source>
</evidence>
<dbReference type="Proteomes" id="UP000294847">
    <property type="component" value="Chromosome 1"/>
</dbReference>
<gene>
    <name evidence="1" type="ORF">PoMZ_10397</name>
</gene>
<name>A0A4P7MX92_PYROR</name>
<dbReference type="EMBL" id="CP034204">
    <property type="protein sequence ID" value="QBZ54688.1"/>
    <property type="molecule type" value="Genomic_DNA"/>
</dbReference>
<protein>
    <submittedName>
        <fullName evidence="1">Uncharacterized protein</fullName>
    </submittedName>
</protein>
<accession>A0A4P7MX92</accession>
<dbReference type="AlphaFoldDB" id="A0A4P7MX92"/>
<proteinExistence type="predicted"/>
<reference evidence="1 2" key="1">
    <citation type="journal article" date="2019" name="Mol. Biol. Evol.">
        <title>Blast fungal genomes show frequent chromosomal changes, gene gains and losses, and effector gene turnover.</title>
        <authorList>
            <person name="Gomez Luciano L.B."/>
            <person name="Jason Tsai I."/>
            <person name="Chuma I."/>
            <person name="Tosa Y."/>
            <person name="Chen Y.H."/>
            <person name="Li J.Y."/>
            <person name="Li M.Y."/>
            <person name="Jade Lu M.Y."/>
            <person name="Nakayashiki H."/>
            <person name="Li W.H."/>
        </authorList>
    </citation>
    <scope>NUCLEOTIDE SEQUENCE [LARGE SCALE GENOMIC DNA]</scope>
    <source>
        <strain evidence="1">MZ5-1-6</strain>
    </source>
</reference>
<sequence>MSVGQSTLTNKHIGVPSAPIDSTGARLPFLTAWGRSLPCWTMITTAFLLMVDQGDAVGGKHVLAANMPPAKVTDYMLYQ</sequence>
<organism evidence="1 2">
    <name type="scientific">Pyricularia oryzae</name>
    <name type="common">Rice blast fungus</name>
    <name type="synonym">Magnaporthe oryzae</name>
    <dbReference type="NCBI Taxonomy" id="318829"/>
    <lineage>
        <taxon>Eukaryota</taxon>
        <taxon>Fungi</taxon>
        <taxon>Dikarya</taxon>
        <taxon>Ascomycota</taxon>
        <taxon>Pezizomycotina</taxon>
        <taxon>Sordariomycetes</taxon>
        <taxon>Sordariomycetidae</taxon>
        <taxon>Magnaporthales</taxon>
        <taxon>Pyriculariaceae</taxon>
        <taxon>Pyricularia</taxon>
    </lineage>
</organism>
<evidence type="ECO:0000313" key="1">
    <source>
        <dbReference type="EMBL" id="QBZ54688.1"/>
    </source>
</evidence>